<name>A0A1F5NNK6_9BACT</name>
<organism evidence="1 2">
    <name type="scientific">Candidatus Doudnabacteria bacterium RIFCSPHIGHO2_01_FULL_46_14</name>
    <dbReference type="NCBI Taxonomy" id="1817824"/>
    <lineage>
        <taxon>Bacteria</taxon>
        <taxon>Candidatus Doudnaibacteriota</taxon>
    </lineage>
</organism>
<protein>
    <submittedName>
        <fullName evidence="1">Uncharacterized protein</fullName>
    </submittedName>
</protein>
<gene>
    <name evidence="1" type="ORF">A2751_04720</name>
</gene>
<evidence type="ECO:0000313" key="1">
    <source>
        <dbReference type="EMBL" id="OGE79265.1"/>
    </source>
</evidence>
<dbReference type="EMBL" id="MFEK01000006">
    <property type="protein sequence ID" value="OGE79265.1"/>
    <property type="molecule type" value="Genomic_DNA"/>
</dbReference>
<dbReference type="Proteomes" id="UP000176864">
    <property type="component" value="Unassembled WGS sequence"/>
</dbReference>
<proteinExistence type="predicted"/>
<accession>A0A1F5NNK6</accession>
<sequence length="148" mass="16023">MGNGCALRRPGERLIKAREGHSLKVAKRVDPTTGPTGTTFRSREPRDQNAFVCLPHQGETHLHLDNVPLSLGVGHSVDAIFRVVDGVDTLHFPQLGVDPIPLNELTRGISGWVISLGNTDPAIPTSTPVETRVVLHEAEHAHAGHPYD</sequence>
<reference evidence="1 2" key="1">
    <citation type="journal article" date="2016" name="Nat. Commun.">
        <title>Thousands of microbial genomes shed light on interconnected biogeochemical processes in an aquifer system.</title>
        <authorList>
            <person name="Anantharaman K."/>
            <person name="Brown C.T."/>
            <person name="Hug L.A."/>
            <person name="Sharon I."/>
            <person name="Castelle C.J."/>
            <person name="Probst A.J."/>
            <person name="Thomas B.C."/>
            <person name="Singh A."/>
            <person name="Wilkins M.J."/>
            <person name="Karaoz U."/>
            <person name="Brodie E.L."/>
            <person name="Williams K.H."/>
            <person name="Hubbard S.S."/>
            <person name="Banfield J.F."/>
        </authorList>
    </citation>
    <scope>NUCLEOTIDE SEQUENCE [LARGE SCALE GENOMIC DNA]</scope>
</reference>
<evidence type="ECO:0000313" key="2">
    <source>
        <dbReference type="Proteomes" id="UP000176864"/>
    </source>
</evidence>
<dbReference type="AlphaFoldDB" id="A0A1F5NNK6"/>
<comment type="caution">
    <text evidence="1">The sequence shown here is derived from an EMBL/GenBank/DDBJ whole genome shotgun (WGS) entry which is preliminary data.</text>
</comment>